<sequence>MSEIEEGEKSVFHKKLKIKLKEKGNGGRLALLKDYLDYLIQNNKTMPPDFPSFVREIMGLDERGGFLHIGIWHEDSELVEFVKSKSYEYKIDRYD</sequence>
<proteinExistence type="predicted"/>
<accession>A0A133VCC6</accession>
<evidence type="ECO:0000313" key="1">
    <source>
        <dbReference type="EMBL" id="KXB04112.1"/>
    </source>
</evidence>
<protein>
    <submittedName>
        <fullName evidence="1">Uncharacterized protein</fullName>
    </submittedName>
</protein>
<evidence type="ECO:0000313" key="2">
    <source>
        <dbReference type="Proteomes" id="UP000070405"/>
    </source>
</evidence>
<dbReference type="AlphaFoldDB" id="A0A133VCC6"/>
<dbReference type="Proteomes" id="UP000070405">
    <property type="component" value="Unassembled WGS sequence"/>
</dbReference>
<reference evidence="1 2" key="1">
    <citation type="journal article" date="2016" name="Sci. Rep.">
        <title>Metabolic traits of an uncultured archaeal lineage -MSBL1- from brine pools of the Red Sea.</title>
        <authorList>
            <person name="Mwirichia R."/>
            <person name="Alam I."/>
            <person name="Rashid M."/>
            <person name="Vinu M."/>
            <person name="Ba-Alawi W."/>
            <person name="Anthony Kamau A."/>
            <person name="Kamanda Ngugi D."/>
            <person name="Goker M."/>
            <person name="Klenk H.P."/>
            <person name="Bajic V."/>
            <person name="Stingl U."/>
        </authorList>
    </citation>
    <scope>NUCLEOTIDE SEQUENCE [LARGE SCALE GENOMIC DNA]</scope>
    <source>
        <strain evidence="1">SCGC-AAA261G05</strain>
    </source>
</reference>
<comment type="caution">
    <text evidence="1">The sequence shown here is derived from an EMBL/GenBank/DDBJ whole genome shotgun (WGS) entry which is preliminary data.</text>
</comment>
<keyword evidence="2" id="KW-1185">Reference proteome</keyword>
<name>A0A133VCC6_9EURY</name>
<dbReference type="EMBL" id="LHYA01000005">
    <property type="protein sequence ID" value="KXB04112.1"/>
    <property type="molecule type" value="Genomic_DNA"/>
</dbReference>
<gene>
    <name evidence="1" type="ORF">AKJ47_00790</name>
</gene>
<organism evidence="1 2">
    <name type="scientific">candidate division MSBL1 archaeon SCGC-AAA261G05</name>
    <dbReference type="NCBI Taxonomy" id="1698276"/>
    <lineage>
        <taxon>Archaea</taxon>
        <taxon>Methanobacteriati</taxon>
        <taxon>Methanobacteriota</taxon>
        <taxon>candidate division MSBL1</taxon>
    </lineage>
</organism>